<accession>A0ABR7IX42</accession>
<keyword evidence="2" id="KW-1185">Reference proteome</keyword>
<protein>
    <submittedName>
        <fullName evidence="1">AbiV family abortive infection protein</fullName>
    </submittedName>
</protein>
<reference evidence="1 2" key="1">
    <citation type="submission" date="2020-08" db="EMBL/GenBank/DDBJ databases">
        <title>Description of novel Flavobacterium F-408 isolate.</title>
        <authorList>
            <person name="Saticioglu I.B."/>
            <person name="Duman M."/>
            <person name="Altun S."/>
        </authorList>
    </citation>
    <scope>NUCLEOTIDE SEQUENCE [LARGE SCALE GENOMIC DNA]</scope>
    <source>
        <strain evidence="1 2">F-408</strain>
    </source>
</reference>
<evidence type="ECO:0000313" key="1">
    <source>
        <dbReference type="EMBL" id="MBC5834351.1"/>
    </source>
</evidence>
<name>A0ABR7IX42_9FLAO</name>
<comment type="caution">
    <text evidence="1">The sequence shown here is derived from an EMBL/GenBank/DDBJ whole genome shotgun (WGS) entry which is preliminary data.</text>
</comment>
<dbReference type="RefSeq" id="WP_166126346.1">
    <property type="nucleotide sequence ID" value="NZ_JAANOQ010000003.1"/>
</dbReference>
<sequence length="237" mass="27422">MNTFINLTAQNSKGIDYTIYKNARQLRKDALLIAETNKSFSSATSLLILSSEEVIKSILVLLHSQGYKTYLIKDSKKFFSDHRVRHQLAQLMELSIGILESIEKKASNEPVTLLKTKSEFWNGLINGILEIALASKPFLDSAQRVKKLMEFNDKKNQGLYVDFRDKLLIPQIEISESDFIETRLIVNRIFNVYKGLKIIFHPKVQNHFKNDDIELLKKQLRVLIDEALKDYSFQNIK</sequence>
<evidence type="ECO:0000313" key="2">
    <source>
        <dbReference type="Proteomes" id="UP000605990"/>
    </source>
</evidence>
<dbReference type="Pfam" id="PF18728">
    <property type="entry name" value="HEPN_AbiV"/>
    <property type="match status" value="1"/>
</dbReference>
<dbReference type="Proteomes" id="UP000605990">
    <property type="component" value="Unassembled WGS sequence"/>
</dbReference>
<dbReference type="NCBIfam" id="TIGR04498">
    <property type="entry name" value="AbiV_defense"/>
    <property type="match status" value="1"/>
</dbReference>
<dbReference type="EMBL" id="JACRUN010000002">
    <property type="protein sequence ID" value="MBC5834351.1"/>
    <property type="molecule type" value="Genomic_DNA"/>
</dbReference>
<dbReference type="InterPro" id="IPR030987">
    <property type="entry name" value="AbiV"/>
</dbReference>
<proteinExistence type="predicted"/>
<organism evidence="1 2">
    <name type="scientific">Flavobacterium bernardetii</name>
    <dbReference type="NCBI Taxonomy" id="2813823"/>
    <lineage>
        <taxon>Bacteria</taxon>
        <taxon>Pseudomonadati</taxon>
        <taxon>Bacteroidota</taxon>
        <taxon>Flavobacteriia</taxon>
        <taxon>Flavobacteriales</taxon>
        <taxon>Flavobacteriaceae</taxon>
        <taxon>Flavobacterium</taxon>
    </lineage>
</organism>
<gene>
    <name evidence="1" type="ORF">H8R27_05570</name>
</gene>